<protein>
    <submittedName>
        <fullName evidence="9">Preprotein translocase subunit SecE</fullName>
    </submittedName>
</protein>
<dbReference type="InterPro" id="IPR001901">
    <property type="entry name" value="Translocase_SecE/Sec61-g"/>
</dbReference>
<dbReference type="InterPro" id="IPR005807">
    <property type="entry name" value="SecE_bac"/>
</dbReference>
<dbReference type="Gene3D" id="1.20.5.1030">
    <property type="entry name" value="Preprotein translocase secy subunit"/>
    <property type="match status" value="1"/>
</dbReference>
<evidence type="ECO:0000256" key="4">
    <source>
        <dbReference type="ARBA" id="ARBA00022927"/>
    </source>
</evidence>
<keyword evidence="6" id="KW-0811">Translocation</keyword>
<keyword evidence="5 8" id="KW-1133">Transmembrane helix</keyword>
<name>A0ABS2FLT8_9FIRM</name>
<evidence type="ECO:0000256" key="5">
    <source>
        <dbReference type="ARBA" id="ARBA00022989"/>
    </source>
</evidence>
<feature type="transmembrane region" description="Helical" evidence="8">
    <location>
        <begin position="41"/>
        <end position="68"/>
    </location>
</feature>
<evidence type="ECO:0000256" key="6">
    <source>
        <dbReference type="ARBA" id="ARBA00023010"/>
    </source>
</evidence>
<dbReference type="Pfam" id="PF00584">
    <property type="entry name" value="SecE"/>
    <property type="match status" value="1"/>
</dbReference>
<organism evidence="9 10">
    <name type="scientific">Faecalicoccus acidiformans</name>
    <dbReference type="NCBI Taxonomy" id="915173"/>
    <lineage>
        <taxon>Bacteria</taxon>
        <taxon>Bacillati</taxon>
        <taxon>Bacillota</taxon>
        <taxon>Erysipelotrichia</taxon>
        <taxon>Erysipelotrichales</taxon>
        <taxon>Erysipelotrichaceae</taxon>
        <taxon>Faecalicoccus</taxon>
    </lineage>
</organism>
<evidence type="ECO:0000313" key="9">
    <source>
        <dbReference type="EMBL" id="MBM6830607.1"/>
    </source>
</evidence>
<comment type="subcellular location">
    <subcellularLocation>
        <location evidence="1">Membrane</location>
    </subcellularLocation>
</comment>
<gene>
    <name evidence="9" type="primary">secE</name>
    <name evidence="9" type="ORF">H5982_00590</name>
</gene>
<keyword evidence="7 8" id="KW-0472">Membrane</keyword>
<dbReference type="RefSeq" id="WP_204684489.1">
    <property type="nucleotide sequence ID" value="NZ_CALVCN010000003.1"/>
</dbReference>
<keyword evidence="4" id="KW-0653">Protein transport</keyword>
<dbReference type="EMBL" id="JACJLU010000001">
    <property type="protein sequence ID" value="MBM6830607.1"/>
    <property type="molecule type" value="Genomic_DNA"/>
</dbReference>
<reference evidence="9 10" key="1">
    <citation type="journal article" date="2021" name="Sci. Rep.">
        <title>The distribution of antibiotic resistance genes in chicken gut microbiota commensals.</title>
        <authorList>
            <person name="Juricova H."/>
            <person name="Matiasovicova J."/>
            <person name="Kubasova T."/>
            <person name="Cejkova D."/>
            <person name="Rychlik I."/>
        </authorList>
    </citation>
    <scope>NUCLEOTIDE SEQUENCE [LARGE SCALE GENOMIC DNA]</scope>
    <source>
        <strain evidence="9 10">An423</strain>
    </source>
</reference>
<proteinExistence type="predicted"/>
<keyword evidence="2" id="KW-0813">Transport</keyword>
<evidence type="ECO:0000256" key="7">
    <source>
        <dbReference type="ARBA" id="ARBA00023136"/>
    </source>
</evidence>
<dbReference type="Proteomes" id="UP000775500">
    <property type="component" value="Unassembled WGS sequence"/>
</dbReference>
<dbReference type="InterPro" id="IPR038379">
    <property type="entry name" value="SecE_sf"/>
</dbReference>
<evidence type="ECO:0000256" key="8">
    <source>
        <dbReference type="SAM" id="Phobius"/>
    </source>
</evidence>
<accession>A0ABS2FLT8</accession>
<evidence type="ECO:0000313" key="10">
    <source>
        <dbReference type="Proteomes" id="UP000775500"/>
    </source>
</evidence>
<evidence type="ECO:0000256" key="2">
    <source>
        <dbReference type="ARBA" id="ARBA00022448"/>
    </source>
</evidence>
<keyword evidence="10" id="KW-1185">Reference proteome</keyword>
<dbReference type="NCBIfam" id="TIGR00964">
    <property type="entry name" value="secE_bact"/>
    <property type="match status" value="1"/>
</dbReference>
<keyword evidence="3 8" id="KW-0812">Transmembrane</keyword>
<evidence type="ECO:0000256" key="1">
    <source>
        <dbReference type="ARBA" id="ARBA00004370"/>
    </source>
</evidence>
<sequence>MAKNKEKKEKKDRTYSPKGIIRELKQVQWPGFKGLMKSSGLVILFTLLFGLYFFICEILASGLIQVIVG</sequence>
<evidence type="ECO:0000256" key="3">
    <source>
        <dbReference type="ARBA" id="ARBA00022692"/>
    </source>
</evidence>
<comment type="caution">
    <text evidence="9">The sequence shown here is derived from an EMBL/GenBank/DDBJ whole genome shotgun (WGS) entry which is preliminary data.</text>
</comment>